<dbReference type="GO" id="GO:0003977">
    <property type="term" value="F:UDP-N-acetylglucosamine diphosphorylase activity"/>
    <property type="evidence" value="ECO:0007669"/>
    <property type="project" value="UniProtKB-EC"/>
</dbReference>
<dbReference type="Gene3D" id="3.90.550.10">
    <property type="entry name" value="Spore Coat Polysaccharide Biosynthesis Protein SpsA, Chain A"/>
    <property type="match status" value="1"/>
</dbReference>
<proteinExistence type="predicted"/>
<dbReference type="PANTHER" id="PTHR43584:SF3">
    <property type="entry name" value="BIFUNCTIONAL PROTEIN GLMU"/>
    <property type="match status" value="1"/>
</dbReference>
<reference evidence="6" key="1">
    <citation type="submission" date="2019-08" db="EMBL/GenBank/DDBJ databases">
        <authorList>
            <person name="Kucharzyk K."/>
            <person name="Murdoch R.W."/>
            <person name="Higgins S."/>
            <person name="Loffler F."/>
        </authorList>
    </citation>
    <scope>NUCLEOTIDE SEQUENCE</scope>
</reference>
<dbReference type="PANTHER" id="PTHR43584">
    <property type="entry name" value="NUCLEOTIDYL TRANSFERASE"/>
    <property type="match status" value="1"/>
</dbReference>
<organism evidence="6">
    <name type="scientific">bioreactor metagenome</name>
    <dbReference type="NCBI Taxonomy" id="1076179"/>
    <lineage>
        <taxon>unclassified sequences</taxon>
        <taxon>metagenomes</taxon>
        <taxon>ecological metagenomes</taxon>
    </lineage>
</organism>
<dbReference type="InterPro" id="IPR005835">
    <property type="entry name" value="NTP_transferase_dom"/>
</dbReference>
<gene>
    <name evidence="6" type="primary">glmU_43</name>
    <name evidence="6" type="ORF">SDC9_154865</name>
</gene>
<evidence type="ECO:0000256" key="3">
    <source>
        <dbReference type="ARBA" id="ARBA00022695"/>
    </source>
</evidence>
<dbReference type="EMBL" id="VSSQ01053575">
    <property type="protein sequence ID" value="MPN07594.1"/>
    <property type="molecule type" value="Genomic_DNA"/>
</dbReference>
<dbReference type="InterPro" id="IPR050065">
    <property type="entry name" value="GlmU-like"/>
</dbReference>
<sequence>MYNCAIILAAGEGKRMKSSLPKVLHKVCGKEMVNHVIDTLKEAEVDDINVIVGKGADEVKNDTSSRKVSYSFQDKQLGTGHAVKCAKDFLKGKEGTVAIFTGDAPLITSNTIKNLISFHEKDQYKATILTSIVSDPTGYGRIIREENEEVGKIVEHKDCNDEELKVNEINAGMYCFDIHELLGSLELLSNNNSQGEYYLTDVIEILKSKGFKVGALPVEFARPLWSP</sequence>
<evidence type="ECO:0000313" key="6">
    <source>
        <dbReference type="EMBL" id="MPN07594.1"/>
    </source>
</evidence>
<name>A0A645F4Q7_9ZZZZ</name>
<dbReference type="EC" id="2.7.7.23" evidence="1"/>
<keyword evidence="2" id="KW-0808">Transferase</keyword>
<dbReference type="SUPFAM" id="SSF53448">
    <property type="entry name" value="Nucleotide-diphospho-sugar transferases"/>
    <property type="match status" value="1"/>
</dbReference>
<dbReference type="CDD" id="cd02540">
    <property type="entry name" value="GT2_GlmU_N_bac"/>
    <property type="match status" value="1"/>
</dbReference>
<feature type="domain" description="Nucleotidyl transferase" evidence="5">
    <location>
        <begin position="5"/>
        <end position="210"/>
    </location>
</feature>
<accession>A0A645F4Q7</accession>
<comment type="caution">
    <text evidence="6">The sequence shown here is derived from an EMBL/GenBank/DDBJ whole genome shotgun (WGS) entry which is preliminary data.</text>
</comment>
<evidence type="ECO:0000259" key="5">
    <source>
        <dbReference type="Pfam" id="PF00483"/>
    </source>
</evidence>
<comment type="catalytic activity">
    <reaction evidence="4">
        <text>N-acetyl-alpha-D-glucosamine 1-phosphate + UTP + H(+) = UDP-N-acetyl-alpha-D-glucosamine + diphosphate</text>
        <dbReference type="Rhea" id="RHEA:13509"/>
        <dbReference type="ChEBI" id="CHEBI:15378"/>
        <dbReference type="ChEBI" id="CHEBI:33019"/>
        <dbReference type="ChEBI" id="CHEBI:46398"/>
        <dbReference type="ChEBI" id="CHEBI:57705"/>
        <dbReference type="ChEBI" id="CHEBI:57776"/>
        <dbReference type="EC" id="2.7.7.23"/>
    </reaction>
</comment>
<dbReference type="InterPro" id="IPR029044">
    <property type="entry name" value="Nucleotide-diphossugar_trans"/>
</dbReference>
<evidence type="ECO:0000256" key="2">
    <source>
        <dbReference type="ARBA" id="ARBA00022679"/>
    </source>
</evidence>
<evidence type="ECO:0000256" key="1">
    <source>
        <dbReference type="ARBA" id="ARBA00012457"/>
    </source>
</evidence>
<dbReference type="Pfam" id="PF00483">
    <property type="entry name" value="NTP_transferase"/>
    <property type="match status" value="1"/>
</dbReference>
<evidence type="ECO:0000256" key="4">
    <source>
        <dbReference type="ARBA" id="ARBA00048493"/>
    </source>
</evidence>
<protein>
    <recommendedName>
        <fullName evidence="1">UDP-N-acetylglucosamine diphosphorylase</fullName>
        <ecNumber evidence="1">2.7.7.23</ecNumber>
    </recommendedName>
</protein>
<keyword evidence="3" id="KW-0548">Nucleotidyltransferase</keyword>
<dbReference type="AlphaFoldDB" id="A0A645F4Q7"/>